<evidence type="ECO:0000313" key="1">
    <source>
        <dbReference type="EMBL" id="VDO80656.1"/>
    </source>
</evidence>
<organism evidence="3">
    <name type="scientific">Onchocerca flexuosa</name>
    <dbReference type="NCBI Taxonomy" id="387005"/>
    <lineage>
        <taxon>Eukaryota</taxon>
        <taxon>Metazoa</taxon>
        <taxon>Ecdysozoa</taxon>
        <taxon>Nematoda</taxon>
        <taxon>Chromadorea</taxon>
        <taxon>Rhabditida</taxon>
        <taxon>Spirurina</taxon>
        <taxon>Spiruromorpha</taxon>
        <taxon>Filarioidea</taxon>
        <taxon>Onchocercidae</taxon>
        <taxon>Onchocerca</taxon>
    </lineage>
</organism>
<evidence type="ECO:0000313" key="2">
    <source>
        <dbReference type="Proteomes" id="UP000267606"/>
    </source>
</evidence>
<dbReference type="Proteomes" id="UP000267606">
    <property type="component" value="Unassembled WGS sequence"/>
</dbReference>
<name>A0A183HWT3_9BILA</name>
<evidence type="ECO:0000313" key="3">
    <source>
        <dbReference type="WBParaSite" id="OFLC_0001194501-mRNA-1"/>
    </source>
</evidence>
<reference evidence="3" key="1">
    <citation type="submission" date="2016-06" db="UniProtKB">
        <authorList>
            <consortium name="WormBaseParasite"/>
        </authorList>
    </citation>
    <scope>IDENTIFICATION</scope>
</reference>
<dbReference type="STRING" id="387005.A0A183HWT3"/>
<protein>
    <submittedName>
        <fullName evidence="3">NR LBD domain-containing protein</fullName>
    </submittedName>
</protein>
<keyword evidence="2" id="KW-1185">Reference proteome</keyword>
<reference evidence="1 2" key="2">
    <citation type="submission" date="2018-11" db="EMBL/GenBank/DDBJ databases">
        <authorList>
            <consortium name="Pathogen Informatics"/>
        </authorList>
    </citation>
    <scope>NUCLEOTIDE SEQUENCE [LARGE SCALE GENOMIC DNA]</scope>
</reference>
<proteinExistence type="predicted"/>
<sequence>MVQTEAPVIVATEKAAVDTGLSILSKAHRGLRQTEQVQIKTTSTHALSVEQQVFFKEITEAIMGSDDTRRTVRLFNFLHFIQLILQQNLGTIG</sequence>
<gene>
    <name evidence="1" type="ORF">OFLC_LOCUS11948</name>
</gene>
<accession>A0A183HWT3</accession>
<dbReference type="WBParaSite" id="OFLC_0001194501-mRNA-1">
    <property type="protein sequence ID" value="OFLC_0001194501-mRNA-1"/>
    <property type="gene ID" value="OFLC_0001194501"/>
</dbReference>
<dbReference type="EMBL" id="UZAJ01017913">
    <property type="protein sequence ID" value="VDO80656.1"/>
    <property type="molecule type" value="Genomic_DNA"/>
</dbReference>
<dbReference type="AlphaFoldDB" id="A0A183HWT3"/>